<dbReference type="EMBL" id="ML975309">
    <property type="protein sequence ID" value="KAF1833971.1"/>
    <property type="molecule type" value="Genomic_DNA"/>
</dbReference>
<dbReference type="InterPro" id="IPR029052">
    <property type="entry name" value="Metallo-depent_PP-like"/>
</dbReference>
<dbReference type="AlphaFoldDB" id="A0A6A5KCZ5"/>
<dbReference type="SUPFAM" id="SSF56300">
    <property type="entry name" value="Metallo-dependent phosphatases"/>
    <property type="match status" value="1"/>
</dbReference>
<proteinExistence type="predicted"/>
<keyword evidence="4" id="KW-1185">Reference proteome</keyword>
<sequence>MASTSDVITLISSLALRLSIWIFLRWIPTTIVPPLATALALIYVPSFFTSFQDTAQFKIISDELDIIVKETVGGRGDDSSEDIQLIDGAEEGPLEELDVQETVQYEEREPKVMRTLLTGLPSPSSALCSWLTFGINMVLIGMALDVVYRAPLLHQCHDASFGRVGYVSEHSAKVLVREPYAFDIKVLYRSIDEPNRSWMHKRHRASEPGYWLTNETDFTTVLNIEHLRPDNPYEYVVETSSGNITGTFTTAPRPGRLSLLKDNKYTFLHSSCIKPRVPYTPFQHPLEFPGMKHLARWLPELKPYFMLFLGDFIYVDVPYRQGNDAETYRREYRQVYSSPSWPAVSANLPWIHVIDDHEIHNDWNSNMTGVAVPAYDAFTHYNAAPNPPPHREGATYFSFTQGPAEFFLLDTRRYRTPASKDPSDASKTMLGATQLSDLLAWIHKVPPHGVHWKFIVTGTPFTKNWQFGSEDTWGGHLYERRRILEAAWDLSSTHDIGVVVLSGDRHEFAATSFPPPKDGKWPTSATVHEFSTSPLSMFYLPFRTYKEVDDEDVCIKYLPDGNSKFGAVEVTTPEHGEQSFVKYRLFVDGEEIWTHIISTPPGRDGSHRAKDAVWG</sequence>
<dbReference type="Proteomes" id="UP000800040">
    <property type="component" value="Unassembled WGS sequence"/>
</dbReference>
<name>A0A6A5KCZ5_9PLEO</name>
<dbReference type="Gene3D" id="3.60.21.70">
    <property type="entry name" value="PhoD-like phosphatase"/>
    <property type="match status" value="1"/>
</dbReference>
<evidence type="ECO:0000259" key="2">
    <source>
        <dbReference type="Pfam" id="PF09423"/>
    </source>
</evidence>
<keyword evidence="1" id="KW-0472">Membrane</keyword>
<dbReference type="InterPro" id="IPR018946">
    <property type="entry name" value="PhoD-like_MPP"/>
</dbReference>
<evidence type="ECO:0000313" key="3">
    <source>
        <dbReference type="EMBL" id="KAF1833971.1"/>
    </source>
</evidence>
<gene>
    <name evidence="3" type="ORF">BDW02DRAFT_526427</name>
</gene>
<organism evidence="3 4">
    <name type="scientific">Decorospora gaudefroyi</name>
    <dbReference type="NCBI Taxonomy" id="184978"/>
    <lineage>
        <taxon>Eukaryota</taxon>
        <taxon>Fungi</taxon>
        <taxon>Dikarya</taxon>
        <taxon>Ascomycota</taxon>
        <taxon>Pezizomycotina</taxon>
        <taxon>Dothideomycetes</taxon>
        <taxon>Pleosporomycetidae</taxon>
        <taxon>Pleosporales</taxon>
        <taxon>Pleosporineae</taxon>
        <taxon>Pleosporaceae</taxon>
        <taxon>Decorospora</taxon>
    </lineage>
</organism>
<dbReference type="CDD" id="cd07389">
    <property type="entry name" value="MPP_PhoD"/>
    <property type="match status" value="1"/>
</dbReference>
<dbReference type="OrthoDB" id="2100241at2759"/>
<dbReference type="PANTHER" id="PTHR43606">
    <property type="entry name" value="PHOSPHATASE, PUTATIVE (AFU_ORTHOLOGUE AFUA_6G08710)-RELATED"/>
    <property type="match status" value="1"/>
</dbReference>
<keyword evidence="1" id="KW-0812">Transmembrane</keyword>
<evidence type="ECO:0000256" key="1">
    <source>
        <dbReference type="SAM" id="Phobius"/>
    </source>
</evidence>
<reference evidence="3" key="1">
    <citation type="submission" date="2020-01" db="EMBL/GenBank/DDBJ databases">
        <authorList>
            <consortium name="DOE Joint Genome Institute"/>
            <person name="Haridas S."/>
            <person name="Albert R."/>
            <person name="Binder M."/>
            <person name="Bloem J."/>
            <person name="Labutti K."/>
            <person name="Salamov A."/>
            <person name="Andreopoulos B."/>
            <person name="Baker S.E."/>
            <person name="Barry K."/>
            <person name="Bills G."/>
            <person name="Bluhm B.H."/>
            <person name="Cannon C."/>
            <person name="Castanera R."/>
            <person name="Culley D.E."/>
            <person name="Daum C."/>
            <person name="Ezra D."/>
            <person name="Gonzalez J.B."/>
            <person name="Henrissat B."/>
            <person name="Kuo A."/>
            <person name="Liang C."/>
            <person name="Lipzen A."/>
            <person name="Lutzoni F."/>
            <person name="Magnuson J."/>
            <person name="Mondo S."/>
            <person name="Nolan M."/>
            <person name="Ohm R."/>
            <person name="Pangilinan J."/>
            <person name="Park H.-J."/>
            <person name="Ramirez L."/>
            <person name="Alfaro M."/>
            <person name="Sun H."/>
            <person name="Tritt A."/>
            <person name="Yoshinaga Y."/>
            <person name="Zwiers L.-H."/>
            <person name="Turgeon B.G."/>
            <person name="Goodwin S.B."/>
            <person name="Spatafora J.W."/>
            <person name="Crous P.W."/>
            <person name="Grigoriev I.V."/>
        </authorList>
    </citation>
    <scope>NUCLEOTIDE SEQUENCE</scope>
    <source>
        <strain evidence="3">P77</strain>
    </source>
</reference>
<keyword evidence="1" id="KW-1133">Transmembrane helix</keyword>
<dbReference type="InterPro" id="IPR052900">
    <property type="entry name" value="Phospholipid_Metab_Enz"/>
</dbReference>
<protein>
    <submittedName>
        <fullName evidence="3">Metallo-dependent phosphatase</fullName>
    </submittedName>
</protein>
<accession>A0A6A5KCZ5</accession>
<dbReference type="PANTHER" id="PTHR43606:SF2">
    <property type="entry name" value="ALKALINE PHOSPHATASE FAMILY PROTEIN (AFU_ORTHOLOGUE AFUA_5G03860)"/>
    <property type="match status" value="1"/>
</dbReference>
<dbReference type="Pfam" id="PF09423">
    <property type="entry name" value="PhoD"/>
    <property type="match status" value="1"/>
</dbReference>
<dbReference type="InterPro" id="IPR038607">
    <property type="entry name" value="PhoD-like_sf"/>
</dbReference>
<feature type="transmembrane region" description="Helical" evidence="1">
    <location>
        <begin position="30"/>
        <end position="51"/>
    </location>
</feature>
<feature type="domain" description="PhoD-like phosphatase metallophosphatase" evidence="2">
    <location>
        <begin position="290"/>
        <end position="545"/>
    </location>
</feature>
<evidence type="ECO:0000313" key="4">
    <source>
        <dbReference type="Proteomes" id="UP000800040"/>
    </source>
</evidence>